<keyword evidence="2" id="KW-1185">Reference proteome</keyword>
<dbReference type="Proteomes" id="UP001144978">
    <property type="component" value="Unassembled WGS sequence"/>
</dbReference>
<protein>
    <submittedName>
        <fullName evidence="1">Uncharacterized protein</fullName>
    </submittedName>
</protein>
<organism evidence="1 2">
    <name type="scientific">Trametes sanguinea</name>
    <dbReference type="NCBI Taxonomy" id="158606"/>
    <lineage>
        <taxon>Eukaryota</taxon>
        <taxon>Fungi</taxon>
        <taxon>Dikarya</taxon>
        <taxon>Basidiomycota</taxon>
        <taxon>Agaricomycotina</taxon>
        <taxon>Agaricomycetes</taxon>
        <taxon>Polyporales</taxon>
        <taxon>Polyporaceae</taxon>
        <taxon>Trametes</taxon>
    </lineage>
</organism>
<name>A0ACC1PZ17_9APHY</name>
<accession>A0ACC1PZ17</accession>
<sequence length="108" mass="10937">MLGNTQTSATQATQAVVLPLLSQPSAWQAPNGPAGVLYPPPTLLSGHSLWMDSQLAASPTMQVVRLGSLAQITSLAPKPTITTDMSMASLVTAASSMSLGSSPSLGST</sequence>
<dbReference type="EMBL" id="JANSHE010001032">
    <property type="protein sequence ID" value="KAJ3005103.1"/>
    <property type="molecule type" value="Genomic_DNA"/>
</dbReference>
<evidence type="ECO:0000313" key="2">
    <source>
        <dbReference type="Proteomes" id="UP001144978"/>
    </source>
</evidence>
<evidence type="ECO:0000313" key="1">
    <source>
        <dbReference type="EMBL" id="KAJ3005103.1"/>
    </source>
</evidence>
<gene>
    <name evidence="1" type="ORF">NUW54_g4493</name>
</gene>
<comment type="caution">
    <text evidence="1">The sequence shown here is derived from an EMBL/GenBank/DDBJ whole genome shotgun (WGS) entry which is preliminary data.</text>
</comment>
<proteinExistence type="predicted"/>
<reference evidence="1" key="1">
    <citation type="submission" date="2022-08" db="EMBL/GenBank/DDBJ databases">
        <title>Genome Sequence of Pycnoporus sanguineus.</title>
        <authorList>
            <person name="Buettner E."/>
        </authorList>
    </citation>
    <scope>NUCLEOTIDE SEQUENCE</scope>
    <source>
        <strain evidence="1">CG-C14</strain>
    </source>
</reference>